<proteinExistence type="predicted"/>
<dbReference type="EMBL" id="LAZR01019033">
    <property type="protein sequence ID" value="KKL94037.1"/>
    <property type="molecule type" value="Genomic_DNA"/>
</dbReference>
<gene>
    <name evidence="1" type="ORF">LCGC14_1868700</name>
</gene>
<protein>
    <recommendedName>
        <fullName evidence="2">Leucine-binding protein domain-containing protein</fullName>
    </recommendedName>
</protein>
<accession>A0A0F9J4C8</accession>
<sequence>MSSGIGVISRTLVLGTLNKYRWVQIGSAISHPDQGKVIDMNESIRAETGVVDAEVKIYPNSGYGNPMLLRQIMQLEKPDMIMIYTDPRFWIWFFNLEQELRQTIPIIYLNVWDSSPACIWNRPYYSSCDLLACISKQTYGLTREVLGKGNYIELDDILKKSK</sequence>
<comment type="caution">
    <text evidence="1">The sequence shown here is derived from an EMBL/GenBank/DDBJ whole genome shotgun (WGS) entry which is preliminary data.</text>
</comment>
<reference evidence="1" key="1">
    <citation type="journal article" date="2015" name="Nature">
        <title>Complex archaea that bridge the gap between prokaryotes and eukaryotes.</title>
        <authorList>
            <person name="Spang A."/>
            <person name="Saw J.H."/>
            <person name="Jorgensen S.L."/>
            <person name="Zaremba-Niedzwiedzka K."/>
            <person name="Martijn J."/>
            <person name="Lind A.E."/>
            <person name="van Eijk R."/>
            <person name="Schleper C."/>
            <person name="Guy L."/>
            <person name="Ettema T.J."/>
        </authorList>
    </citation>
    <scope>NUCLEOTIDE SEQUENCE</scope>
</reference>
<organism evidence="1">
    <name type="scientific">marine sediment metagenome</name>
    <dbReference type="NCBI Taxonomy" id="412755"/>
    <lineage>
        <taxon>unclassified sequences</taxon>
        <taxon>metagenomes</taxon>
        <taxon>ecological metagenomes</taxon>
    </lineage>
</organism>
<evidence type="ECO:0008006" key="2">
    <source>
        <dbReference type="Google" id="ProtNLM"/>
    </source>
</evidence>
<dbReference type="AlphaFoldDB" id="A0A0F9J4C8"/>
<name>A0A0F9J4C8_9ZZZZ</name>
<evidence type="ECO:0000313" key="1">
    <source>
        <dbReference type="EMBL" id="KKL94037.1"/>
    </source>
</evidence>